<evidence type="ECO:0000256" key="10">
    <source>
        <dbReference type="PROSITE-ProRule" id="PRU01240"/>
    </source>
</evidence>
<evidence type="ECO:0000256" key="14">
    <source>
        <dbReference type="SAM" id="SignalP"/>
    </source>
</evidence>
<evidence type="ECO:0000256" key="4">
    <source>
        <dbReference type="ARBA" id="ARBA00022670"/>
    </source>
</evidence>
<dbReference type="AlphaFoldDB" id="A0A516X6R8"/>
<evidence type="ECO:0000256" key="9">
    <source>
        <dbReference type="ARBA" id="ARBA00023136"/>
    </source>
</evidence>
<feature type="domain" description="Peptidase S8/S53" evidence="15">
    <location>
        <begin position="72"/>
        <end position="385"/>
    </location>
</feature>
<evidence type="ECO:0000313" key="16">
    <source>
        <dbReference type="EMBL" id="QDQ98351.1"/>
    </source>
</evidence>
<feature type="signal peptide" evidence="14">
    <location>
        <begin position="1"/>
        <end position="27"/>
    </location>
</feature>
<evidence type="ECO:0000256" key="5">
    <source>
        <dbReference type="ARBA" id="ARBA00022692"/>
    </source>
</evidence>
<keyword evidence="3" id="KW-1003">Cell membrane</keyword>
<dbReference type="PROSITE" id="PS00137">
    <property type="entry name" value="SUBTILASE_HIS"/>
    <property type="match status" value="1"/>
</dbReference>
<evidence type="ECO:0000256" key="11">
    <source>
        <dbReference type="RuleBase" id="RU003355"/>
    </source>
</evidence>
<dbReference type="InterPro" id="IPR023828">
    <property type="entry name" value="Peptidase_S8_Ser-AS"/>
</dbReference>
<name>A0A516X6R8_9ACTN</name>
<reference evidence="16 17" key="1">
    <citation type="submission" date="2019-07" db="EMBL/GenBank/DDBJ databases">
        <title>Tomitella cavernea sp. nov., an actinomycete isolated from soil.</title>
        <authorList>
            <person name="Cheng J."/>
        </authorList>
    </citation>
    <scope>NUCLEOTIDE SEQUENCE [LARGE SCALE GENOMIC DNA]</scope>
    <source>
        <strain evidence="16 17">HY188</strain>
    </source>
</reference>
<feature type="active site" description="Charge relay system" evidence="10">
    <location>
        <position position="81"/>
    </location>
</feature>
<dbReference type="GO" id="GO:0006508">
    <property type="term" value="P:proteolysis"/>
    <property type="evidence" value="ECO:0007669"/>
    <property type="project" value="UniProtKB-KW"/>
</dbReference>
<dbReference type="EMBL" id="CP041765">
    <property type="protein sequence ID" value="QDQ98351.1"/>
    <property type="molecule type" value="Genomic_DNA"/>
</dbReference>
<evidence type="ECO:0000256" key="8">
    <source>
        <dbReference type="ARBA" id="ARBA00022989"/>
    </source>
</evidence>
<evidence type="ECO:0000256" key="1">
    <source>
        <dbReference type="ARBA" id="ARBA00004162"/>
    </source>
</evidence>
<sequence length="474" mass="46925">MTARRNRLAAAMVPVALMMLAAAVTVAAPAAADVRQTAPCAVADRAPGAPPVGVPPAQALLHVSDLWRFGSGQGQTVAVIDTGVAPHPRLRNLTAGGDLVQAGGPGAAGAGLTDCDAHGTLVAGLIAAAPSPHDGFAGVAPDARVLSIRQSSAKFTDADGAAGAAGTGEDGTVGGRGVGTIGTLARAIRMAADQGATVINISEVACGQGVGSLRTPTLADAVDYAAERDIVIVVAAGNTRGDSGACRQNPTERDPLQPHSRGWDSAFTDVAPAHYTDHVITVASVDPGGAPSDFSVAGPWVTVAAPGTAVTSLANRPDGGLADRVRTERGVAAIEGTSFAAPLVAGLAADIRSRFPALSATEVVERIVATAVPGPHGWEPTVGYGVIDPMSALTTPPAALPALRFGGAGPGNGGPGGRTAALATGPVPQPRDTTARDRALLAAAASAAALCAAGIGAAILRRARPRRANALSRR</sequence>
<dbReference type="SUPFAM" id="SSF52743">
    <property type="entry name" value="Subtilisin-like"/>
    <property type="match status" value="1"/>
</dbReference>
<evidence type="ECO:0000313" key="17">
    <source>
        <dbReference type="Proteomes" id="UP000317344"/>
    </source>
</evidence>
<comment type="similarity">
    <text evidence="2 10 11">Belongs to the peptidase S8 family.</text>
</comment>
<feature type="active site" description="Charge relay system" evidence="10">
    <location>
        <position position="118"/>
    </location>
</feature>
<dbReference type="PROSITE" id="PS00136">
    <property type="entry name" value="SUBTILASE_ASP"/>
    <property type="match status" value="1"/>
</dbReference>
<dbReference type="KEGG" id="toy:FO059_14795"/>
<feature type="region of interest" description="Disordered" evidence="12">
    <location>
        <begin position="241"/>
        <end position="261"/>
    </location>
</feature>
<organism evidence="16 17">
    <name type="scientific">Tomitella fengzijianii</name>
    <dbReference type="NCBI Taxonomy" id="2597660"/>
    <lineage>
        <taxon>Bacteria</taxon>
        <taxon>Bacillati</taxon>
        <taxon>Actinomycetota</taxon>
        <taxon>Actinomycetes</taxon>
        <taxon>Mycobacteriales</taxon>
        <taxon>Tomitella</taxon>
    </lineage>
</organism>
<gene>
    <name evidence="16" type="primary">mycP</name>
    <name evidence="16" type="ORF">FO059_14795</name>
</gene>
<evidence type="ECO:0000256" key="3">
    <source>
        <dbReference type="ARBA" id="ARBA00022475"/>
    </source>
</evidence>
<proteinExistence type="inferred from homology"/>
<dbReference type="PROSITE" id="PS00138">
    <property type="entry name" value="SUBTILASE_SER"/>
    <property type="match status" value="1"/>
</dbReference>
<dbReference type="GO" id="GO:0005886">
    <property type="term" value="C:plasma membrane"/>
    <property type="evidence" value="ECO:0007669"/>
    <property type="project" value="UniProtKB-SubCell"/>
</dbReference>
<dbReference type="PANTHER" id="PTHR43806:SF11">
    <property type="entry name" value="CEREVISIN-RELATED"/>
    <property type="match status" value="1"/>
</dbReference>
<dbReference type="OrthoDB" id="9798386at2"/>
<feature type="active site" description="Charge relay system" evidence="10">
    <location>
        <position position="338"/>
    </location>
</feature>
<accession>A0A516X6R8</accession>
<dbReference type="PROSITE" id="PS51892">
    <property type="entry name" value="SUBTILASE"/>
    <property type="match status" value="1"/>
</dbReference>
<keyword evidence="9 13" id="KW-0472">Membrane</keyword>
<protein>
    <submittedName>
        <fullName evidence="16">Type VII secretion-associated serine protease mycosin</fullName>
    </submittedName>
</protein>
<dbReference type="Gene3D" id="3.40.50.200">
    <property type="entry name" value="Peptidase S8/S53 domain"/>
    <property type="match status" value="1"/>
</dbReference>
<evidence type="ECO:0000259" key="15">
    <source>
        <dbReference type="Pfam" id="PF00082"/>
    </source>
</evidence>
<comment type="subcellular location">
    <subcellularLocation>
        <location evidence="1">Cell membrane</location>
        <topology evidence="1">Single-pass membrane protein</topology>
    </subcellularLocation>
</comment>
<keyword evidence="6 10" id="KW-0378">Hydrolase</keyword>
<dbReference type="InterPro" id="IPR015500">
    <property type="entry name" value="Peptidase_S8_subtilisin-rel"/>
</dbReference>
<evidence type="ECO:0000256" key="13">
    <source>
        <dbReference type="SAM" id="Phobius"/>
    </source>
</evidence>
<dbReference type="InterPro" id="IPR050131">
    <property type="entry name" value="Peptidase_S8_subtilisin-like"/>
</dbReference>
<keyword evidence="17" id="KW-1185">Reference proteome</keyword>
<keyword evidence="5 13" id="KW-0812">Transmembrane</keyword>
<feature type="transmembrane region" description="Helical" evidence="13">
    <location>
        <begin position="439"/>
        <end position="460"/>
    </location>
</feature>
<dbReference type="InterPro" id="IPR022398">
    <property type="entry name" value="Peptidase_S8_His-AS"/>
</dbReference>
<dbReference type="InterPro" id="IPR023834">
    <property type="entry name" value="T7SS_pept_S8A_mycosin"/>
</dbReference>
<dbReference type="Proteomes" id="UP000317344">
    <property type="component" value="Chromosome"/>
</dbReference>
<feature type="chain" id="PRO_5038939343" evidence="14">
    <location>
        <begin position="28"/>
        <end position="474"/>
    </location>
</feature>
<dbReference type="PANTHER" id="PTHR43806">
    <property type="entry name" value="PEPTIDASE S8"/>
    <property type="match status" value="1"/>
</dbReference>
<evidence type="ECO:0000256" key="7">
    <source>
        <dbReference type="ARBA" id="ARBA00022825"/>
    </source>
</evidence>
<reference evidence="16 17" key="2">
    <citation type="submission" date="2019-07" db="EMBL/GenBank/DDBJ databases">
        <authorList>
            <person name="Huang Y."/>
        </authorList>
    </citation>
    <scope>NUCLEOTIDE SEQUENCE [LARGE SCALE GENOMIC DNA]</scope>
    <source>
        <strain evidence="16 17">HY188</strain>
    </source>
</reference>
<dbReference type="InterPro" id="IPR036852">
    <property type="entry name" value="Peptidase_S8/S53_dom_sf"/>
</dbReference>
<evidence type="ECO:0000256" key="6">
    <source>
        <dbReference type="ARBA" id="ARBA00022801"/>
    </source>
</evidence>
<keyword evidence="14" id="KW-0732">Signal</keyword>
<evidence type="ECO:0000256" key="12">
    <source>
        <dbReference type="SAM" id="MobiDB-lite"/>
    </source>
</evidence>
<keyword evidence="8 13" id="KW-1133">Transmembrane helix</keyword>
<keyword evidence="4 10" id="KW-0645">Protease</keyword>
<dbReference type="InterPro" id="IPR023827">
    <property type="entry name" value="Peptidase_S8_Asp-AS"/>
</dbReference>
<dbReference type="InterPro" id="IPR000209">
    <property type="entry name" value="Peptidase_S8/S53_dom"/>
</dbReference>
<dbReference type="PRINTS" id="PR00723">
    <property type="entry name" value="SUBTILISIN"/>
</dbReference>
<evidence type="ECO:0000256" key="2">
    <source>
        <dbReference type="ARBA" id="ARBA00011073"/>
    </source>
</evidence>
<dbReference type="Pfam" id="PF00082">
    <property type="entry name" value="Peptidase_S8"/>
    <property type="match status" value="1"/>
</dbReference>
<dbReference type="GO" id="GO:0004252">
    <property type="term" value="F:serine-type endopeptidase activity"/>
    <property type="evidence" value="ECO:0007669"/>
    <property type="project" value="UniProtKB-UniRule"/>
</dbReference>
<dbReference type="RefSeq" id="WP_143909756.1">
    <property type="nucleotide sequence ID" value="NZ_CP041765.1"/>
</dbReference>
<keyword evidence="7 10" id="KW-0720">Serine protease</keyword>
<dbReference type="NCBIfam" id="TIGR03921">
    <property type="entry name" value="T7SS_mycosin"/>
    <property type="match status" value="1"/>
</dbReference>